<reference evidence="7 8" key="1">
    <citation type="submission" date="2019-07" db="EMBL/GenBank/DDBJ databases">
        <title>Genomic Encyclopedia of Type Strains, Phase III (KMG-III): the genomes of soil and plant-associated and newly described type strains.</title>
        <authorList>
            <person name="Whitman W."/>
        </authorList>
    </citation>
    <scope>NUCLEOTIDE SEQUENCE [LARGE SCALE GENOMIC DNA]</scope>
    <source>
        <strain evidence="7 8">BL24</strain>
    </source>
</reference>
<dbReference type="Gene3D" id="3.40.50.2300">
    <property type="match status" value="1"/>
</dbReference>
<dbReference type="SMART" id="SM00342">
    <property type="entry name" value="HTH_ARAC"/>
    <property type="match status" value="1"/>
</dbReference>
<feature type="domain" description="Response regulatory" evidence="6">
    <location>
        <begin position="17"/>
        <end position="134"/>
    </location>
</feature>
<dbReference type="Gene3D" id="1.10.10.60">
    <property type="entry name" value="Homeodomain-like"/>
    <property type="match status" value="2"/>
</dbReference>
<gene>
    <name evidence="7" type="ORF">BCM02_101410</name>
</gene>
<dbReference type="GO" id="GO:0003700">
    <property type="term" value="F:DNA-binding transcription factor activity"/>
    <property type="evidence" value="ECO:0007669"/>
    <property type="project" value="InterPro"/>
</dbReference>
<keyword evidence="3" id="KW-0804">Transcription</keyword>
<name>A0A5S5CHU4_9BACL</name>
<dbReference type="InterPro" id="IPR009057">
    <property type="entry name" value="Homeodomain-like_sf"/>
</dbReference>
<keyword evidence="4" id="KW-0597">Phosphoprotein</keyword>
<dbReference type="SMART" id="SM00448">
    <property type="entry name" value="REC"/>
    <property type="match status" value="1"/>
</dbReference>
<dbReference type="PROSITE" id="PS50110">
    <property type="entry name" value="RESPONSE_REGULATORY"/>
    <property type="match status" value="1"/>
</dbReference>
<protein>
    <submittedName>
        <fullName evidence="7">Two-component system response regulator YesN</fullName>
    </submittedName>
</protein>
<sequence length="544" mass="61276">MSIHKLGGMRVHTDSIEILIVDDEPKQRRGLAAMVRSLRPEYRVHEAKNGKEALELAHRKPLDIVFTDIQMPLVNGIEFLEHLHQDGTKLPKVVFVSVYHEFGYARQAVRLGAKDYLVKPVSPDHLEPVLAQLEHQIRQEIMEQTAADSLSRQLAQSKTVYMEQLLYRWMTEELQPAELQEVQAAFKATGPGAVMIVETGSSSSSTADQEWRQMLKRAISQTLGGLADIIVLSPEHEKDRMVVIAEWKSAGAEGEGQEKLRAALTQLGQLYNRVIGAGVARSGSCLGTDIRDCWVQAQQAAHYLYYYPEGTWLTNEALEAQLSKAAAAAVAAKDSQALEEAVTDGSAELASLTLTGMMERLAAGYLPPFRYKCAVIQQLLTCLKRVELVIDDADYRLLSERIDQEIVASPTVRETKAVAVRLLSDLVLQMKRDKGARSEWIMNKCKEYMEEHLHEDIGLDAVAQRFYYNASYFSILFKNHFGVSFTDFLVKSRMQRARSLLLQSDQKVADIAKAVGYKDGKYFNKVFKKTFLHSPDEFRRTFTS</sequence>
<evidence type="ECO:0000313" key="8">
    <source>
        <dbReference type="Proteomes" id="UP000323257"/>
    </source>
</evidence>
<dbReference type="EMBL" id="VNHS01000001">
    <property type="protein sequence ID" value="TYP79292.1"/>
    <property type="molecule type" value="Genomic_DNA"/>
</dbReference>
<dbReference type="PANTHER" id="PTHR43280">
    <property type="entry name" value="ARAC-FAMILY TRANSCRIPTIONAL REGULATOR"/>
    <property type="match status" value="1"/>
</dbReference>
<organism evidence="7 8">
    <name type="scientific">Paenibacillus methanolicus</name>
    <dbReference type="NCBI Taxonomy" id="582686"/>
    <lineage>
        <taxon>Bacteria</taxon>
        <taxon>Bacillati</taxon>
        <taxon>Bacillota</taxon>
        <taxon>Bacilli</taxon>
        <taxon>Bacillales</taxon>
        <taxon>Paenibacillaceae</taxon>
        <taxon>Paenibacillus</taxon>
    </lineage>
</organism>
<dbReference type="PANTHER" id="PTHR43280:SF10">
    <property type="entry name" value="REGULATORY PROTEIN POCR"/>
    <property type="match status" value="1"/>
</dbReference>
<feature type="modified residue" description="4-aspartylphosphate" evidence="4">
    <location>
        <position position="68"/>
    </location>
</feature>
<comment type="caution">
    <text evidence="7">The sequence shown here is derived from an EMBL/GenBank/DDBJ whole genome shotgun (WGS) entry which is preliminary data.</text>
</comment>
<evidence type="ECO:0000259" key="5">
    <source>
        <dbReference type="PROSITE" id="PS01124"/>
    </source>
</evidence>
<dbReference type="PROSITE" id="PS01124">
    <property type="entry name" value="HTH_ARAC_FAMILY_2"/>
    <property type="match status" value="1"/>
</dbReference>
<evidence type="ECO:0000256" key="1">
    <source>
        <dbReference type="ARBA" id="ARBA00023015"/>
    </source>
</evidence>
<feature type="domain" description="HTH araC/xylS-type" evidence="5">
    <location>
        <begin position="443"/>
        <end position="541"/>
    </location>
</feature>
<keyword evidence="1" id="KW-0805">Transcription regulation</keyword>
<evidence type="ECO:0000256" key="4">
    <source>
        <dbReference type="PROSITE-ProRule" id="PRU00169"/>
    </source>
</evidence>
<dbReference type="SUPFAM" id="SSF46689">
    <property type="entry name" value="Homeodomain-like"/>
    <property type="match status" value="2"/>
</dbReference>
<dbReference type="InterPro" id="IPR001789">
    <property type="entry name" value="Sig_transdc_resp-reg_receiver"/>
</dbReference>
<dbReference type="InterPro" id="IPR011006">
    <property type="entry name" value="CheY-like_superfamily"/>
</dbReference>
<evidence type="ECO:0000259" key="6">
    <source>
        <dbReference type="PROSITE" id="PS50110"/>
    </source>
</evidence>
<dbReference type="InterPro" id="IPR018060">
    <property type="entry name" value="HTH_AraC"/>
</dbReference>
<dbReference type="OrthoDB" id="324626at2"/>
<keyword evidence="2" id="KW-0238">DNA-binding</keyword>
<dbReference type="GO" id="GO:0000160">
    <property type="term" value="P:phosphorelay signal transduction system"/>
    <property type="evidence" value="ECO:0007669"/>
    <property type="project" value="InterPro"/>
</dbReference>
<dbReference type="Proteomes" id="UP000323257">
    <property type="component" value="Unassembled WGS sequence"/>
</dbReference>
<dbReference type="Pfam" id="PF12833">
    <property type="entry name" value="HTH_18"/>
    <property type="match status" value="1"/>
</dbReference>
<dbReference type="SUPFAM" id="SSF52172">
    <property type="entry name" value="CheY-like"/>
    <property type="match status" value="1"/>
</dbReference>
<accession>A0A5S5CHU4</accession>
<evidence type="ECO:0000313" key="7">
    <source>
        <dbReference type="EMBL" id="TYP79292.1"/>
    </source>
</evidence>
<evidence type="ECO:0000256" key="3">
    <source>
        <dbReference type="ARBA" id="ARBA00023163"/>
    </source>
</evidence>
<dbReference type="CDD" id="cd17536">
    <property type="entry name" value="REC_YesN-like"/>
    <property type="match status" value="1"/>
</dbReference>
<dbReference type="GO" id="GO:0043565">
    <property type="term" value="F:sequence-specific DNA binding"/>
    <property type="evidence" value="ECO:0007669"/>
    <property type="project" value="InterPro"/>
</dbReference>
<dbReference type="AlphaFoldDB" id="A0A5S5CHU4"/>
<dbReference type="Pfam" id="PF00072">
    <property type="entry name" value="Response_reg"/>
    <property type="match status" value="1"/>
</dbReference>
<evidence type="ECO:0000256" key="2">
    <source>
        <dbReference type="ARBA" id="ARBA00023125"/>
    </source>
</evidence>
<proteinExistence type="predicted"/>
<keyword evidence="8" id="KW-1185">Reference proteome</keyword>